<dbReference type="Proteomes" id="UP000623269">
    <property type="component" value="Unassembled WGS sequence"/>
</dbReference>
<evidence type="ECO:0000259" key="2">
    <source>
        <dbReference type="SMART" id="SM00646"/>
    </source>
</evidence>
<feature type="domain" description="MurNAc-LAA" evidence="2">
    <location>
        <begin position="297"/>
        <end position="413"/>
    </location>
</feature>
<proteinExistence type="predicted"/>
<dbReference type="CDD" id="cd02696">
    <property type="entry name" value="MurNAc-LAA"/>
    <property type="match status" value="1"/>
</dbReference>
<dbReference type="InterPro" id="IPR002508">
    <property type="entry name" value="MurNAc-LAA_cat"/>
</dbReference>
<dbReference type="Gene3D" id="3.40.630.40">
    <property type="entry name" value="Zn-dependent exopeptidases"/>
    <property type="match status" value="1"/>
</dbReference>
<evidence type="ECO:0000256" key="1">
    <source>
        <dbReference type="ARBA" id="ARBA00022801"/>
    </source>
</evidence>
<evidence type="ECO:0000313" key="3">
    <source>
        <dbReference type="EMBL" id="MBH1940495.1"/>
    </source>
</evidence>
<dbReference type="PANTHER" id="PTHR30404">
    <property type="entry name" value="N-ACETYLMURAMOYL-L-ALANINE AMIDASE"/>
    <property type="match status" value="1"/>
</dbReference>
<sequence length="422" mass="48297">MDKSLLKKAAVQSVALMLAVITLSYAIRQYNAVTILASDIQNTEDMIPSDKVMIIEKANHQLETLSDLNNQVAVKQSVFGENKDFKDIDMELVKQLDNRMLIVKKPQGENITIQMEDLYITKSILITLWGLDNTDLHNGMIGRLNQDKVYVGSPYYTEIESTQNISSEDANTEIIRDYQGDPAHNITVTSWLDELTKKHTMQILIEMDNVYAHILHEDDAYYYIELKNPKEHYNKILVIDAGHGGKDAGAISKDEKTYEKEINLNIVLALKQLLDKEDIKVYYTRLTDETRFLRPRVTLANAVDSDFFISIHCNANDVTSPNGTEILYYDNEFKNIKTKELAQIMSEELAKSIPLKNRGLIKKQKDDIFILEHAVVPAALIEVGYLSNVKDISYLRKNENIQEVARGIYNGIMRAYEEYYPE</sequence>
<reference evidence="3" key="1">
    <citation type="submission" date="2020-12" db="EMBL/GenBank/DDBJ databases">
        <title>M. sibirica DSM 26468T genome.</title>
        <authorList>
            <person name="Thieme N."/>
            <person name="Rettenmaier R."/>
            <person name="Zverlov V."/>
            <person name="Liebl W."/>
        </authorList>
    </citation>
    <scope>NUCLEOTIDE SEQUENCE</scope>
    <source>
        <strain evidence="3">DSM 26468</strain>
    </source>
</reference>
<dbReference type="EMBL" id="JAEAGR010000004">
    <property type="protein sequence ID" value="MBH1940495.1"/>
    <property type="molecule type" value="Genomic_DNA"/>
</dbReference>
<dbReference type="GO" id="GO:0009253">
    <property type="term" value="P:peptidoglycan catabolic process"/>
    <property type="evidence" value="ECO:0007669"/>
    <property type="project" value="InterPro"/>
</dbReference>
<dbReference type="GO" id="GO:0030288">
    <property type="term" value="C:outer membrane-bounded periplasmic space"/>
    <property type="evidence" value="ECO:0007669"/>
    <property type="project" value="TreeGrafter"/>
</dbReference>
<comment type="caution">
    <text evidence="3">The sequence shown here is derived from an EMBL/GenBank/DDBJ whole genome shotgun (WGS) entry which is preliminary data.</text>
</comment>
<keyword evidence="4" id="KW-1185">Reference proteome</keyword>
<dbReference type="SMART" id="SM00646">
    <property type="entry name" value="Ami_3"/>
    <property type="match status" value="1"/>
</dbReference>
<dbReference type="AlphaFoldDB" id="A0A8J7KVS8"/>
<keyword evidence="1" id="KW-0378">Hydrolase</keyword>
<dbReference type="RefSeq" id="WP_197660714.1">
    <property type="nucleotide sequence ID" value="NZ_JAEAGR010000004.1"/>
</dbReference>
<dbReference type="Pfam" id="PF01520">
    <property type="entry name" value="Amidase_3"/>
    <property type="match status" value="1"/>
</dbReference>
<dbReference type="InterPro" id="IPR050695">
    <property type="entry name" value="N-acetylmuramoyl_amidase_3"/>
</dbReference>
<name>A0A8J7KVS8_9FIRM</name>
<dbReference type="SUPFAM" id="SSF53187">
    <property type="entry name" value="Zn-dependent exopeptidases"/>
    <property type="match status" value="1"/>
</dbReference>
<accession>A0A8J7KVS8</accession>
<organism evidence="3 4">
    <name type="scientific">Mobilitalea sibirica</name>
    <dbReference type="NCBI Taxonomy" id="1462919"/>
    <lineage>
        <taxon>Bacteria</taxon>
        <taxon>Bacillati</taxon>
        <taxon>Bacillota</taxon>
        <taxon>Clostridia</taxon>
        <taxon>Lachnospirales</taxon>
        <taxon>Lachnospiraceae</taxon>
        <taxon>Mobilitalea</taxon>
    </lineage>
</organism>
<evidence type="ECO:0000313" key="4">
    <source>
        <dbReference type="Proteomes" id="UP000623269"/>
    </source>
</evidence>
<dbReference type="GO" id="GO:0008745">
    <property type="term" value="F:N-acetylmuramoyl-L-alanine amidase activity"/>
    <property type="evidence" value="ECO:0007669"/>
    <property type="project" value="InterPro"/>
</dbReference>
<protein>
    <submittedName>
        <fullName evidence="3">N-acetylmuramoyl-L-alanine amidase</fullName>
    </submittedName>
</protein>
<gene>
    <name evidence="3" type="ORF">I5677_06265</name>
</gene>
<dbReference type="PANTHER" id="PTHR30404:SF0">
    <property type="entry name" value="N-ACETYLMURAMOYL-L-ALANINE AMIDASE AMIC"/>
    <property type="match status" value="1"/>
</dbReference>